<organism evidence="1 2">
    <name type="scientific">Halalkalibacter alkalisediminis</name>
    <dbReference type="NCBI Taxonomy" id="935616"/>
    <lineage>
        <taxon>Bacteria</taxon>
        <taxon>Bacillati</taxon>
        <taxon>Bacillota</taxon>
        <taxon>Bacilli</taxon>
        <taxon>Bacillales</taxon>
        <taxon>Bacillaceae</taxon>
        <taxon>Halalkalibacter</taxon>
    </lineage>
</organism>
<dbReference type="InterPro" id="IPR006439">
    <property type="entry name" value="HAD-SF_hydro_IA"/>
</dbReference>
<proteinExistence type="predicted"/>
<dbReference type="PANTHER" id="PTHR47478">
    <property type="match status" value="1"/>
</dbReference>
<dbReference type="Proteomes" id="UP001589833">
    <property type="component" value="Unassembled WGS sequence"/>
</dbReference>
<reference evidence="1 2" key="1">
    <citation type="submission" date="2024-09" db="EMBL/GenBank/DDBJ databases">
        <authorList>
            <person name="Sun Q."/>
            <person name="Mori K."/>
        </authorList>
    </citation>
    <scope>NUCLEOTIDE SEQUENCE [LARGE SCALE GENOMIC DNA]</scope>
    <source>
        <strain evidence="1 2">NCAIM B.02301</strain>
    </source>
</reference>
<dbReference type="EMBL" id="JBHLTR010000076">
    <property type="protein sequence ID" value="MFC0561542.1"/>
    <property type="molecule type" value="Genomic_DNA"/>
</dbReference>
<dbReference type="NCBIfam" id="TIGR01549">
    <property type="entry name" value="HAD-SF-IA-v1"/>
    <property type="match status" value="1"/>
</dbReference>
<dbReference type="InterPro" id="IPR023198">
    <property type="entry name" value="PGP-like_dom2"/>
</dbReference>
<protein>
    <submittedName>
        <fullName evidence="1">HAD family hydrolase</fullName>
        <ecNumber evidence="1">3.1.3.-</ecNumber>
    </submittedName>
</protein>
<comment type="caution">
    <text evidence="1">The sequence shown here is derived from an EMBL/GenBank/DDBJ whole genome shotgun (WGS) entry which is preliminary data.</text>
</comment>
<dbReference type="Gene3D" id="1.10.150.240">
    <property type="entry name" value="Putative phosphatase, domain 2"/>
    <property type="match status" value="1"/>
</dbReference>
<dbReference type="SFLD" id="SFLDS00003">
    <property type="entry name" value="Haloacid_Dehalogenase"/>
    <property type="match status" value="1"/>
</dbReference>
<dbReference type="InterPro" id="IPR036412">
    <property type="entry name" value="HAD-like_sf"/>
</dbReference>
<dbReference type="Pfam" id="PF00702">
    <property type="entry name" value="Hydrolase"/>
    <property type="match status" value="1"/>
</dbReference>
<dbReference type="InterPro" id="IPR023214">
    <property type="entry name" value="HAD_sf"/>
</dbReference>
<gene>
    <name evidence="1" type="ORF">ACFFH4_21790</name>
</gene>
<dbReference type="InterPro" id="IPR052550">
    <property type="entry name" value="Pyrimidine_5'-ntase_YjjG"/>
</dbReference>
<dbReference type="SFLD" id="SFLDG01129">
    <property type="entry name" value="C1.5:_HAD__Beta-PGM__Phosphata"/>
    <property type="match status" value="1"/>
</dbReference>
<dbReference type="RefSeq" id="WP_273847986.1">
    <property type="nucleotide sequence ID" value="NZ_JAQQWT010000044.1"/>
</dbReference>
<dbReference type="SUPFAM" id="SSF56784">
    <property type="entry name" value="HAD-like"/>
    <property type="match status" value="1"/>
</dbReference>
<dbReference type="EC" id="3.1.3.-" evidence="1"/>
<name>A0ABV6NL80_9BACI</name>
<dbReference type="PANTHER" id="PTHR47478:SF1">
    <property type="entry name" value="PYRIMIDINE 5'-NUCLEOTIDASE YJJG"/>
    <property type="match status" value="1"/>
</dbReference>
<evidence type="ECO:0000313" key="1">
    <source>
        <dbReference type="EMBL" id="MFC0561542.1"/>
    </source>
</evidence>
<accession>A0ABV6NL80</accession>
<sequence length="241" mass="28599">MLENIELILFDLDNTLYDFNDKWNVGTFNTFNNSKLTKGLSFEEFIIQYKKNDNRYWDLHHKGEVELDDVRRLRLIDTLKFFKRNVTSEEADLYFQEFISEVFDLIEPDEKINQFLREIKDSYKVGIITNGKIHEQQVKIRNLGLDRLIPNEHIFISDDIGYSKPHSKAFLTALDYFKIKPVNTVYIGDSWDNDILGSKDVGINPIWINLYSKERKDNEPVLTYKNIYNLIDDWQSKVVIN</sequence>
<dbReference type="Gene3D" id="3.40.50.1000">
    <property type="entry name" value="HAD superfamily/HAD-like"/>
    <property type="match status" value="1"/>
</dbReference>
<dbReference type="PRINTS" id="PR00413">
    <property type="entry name" value="HADHALOGNASE"/>
</dbReference>
<keyword evidence="2" id="KW-1185">Reference proteome</keyword>
<dbReference type="GO" id="GO:0016787">
    <property type="term" value="F:hydrolase activity"/>
    <property type="evidence" value="ECO:0007669"/>
    <property type="project" value="UniProtKB-KW"/>
</dbReference>
<keyword evidence="1" id="KW-0378">Hydrolase</keyword>
<evidence type="ECO:0000313" key="2">
    <source>
        <dbReference type="Proteomes" id="UP001589833"/>
    </source>
</evidence>